<evidence type="ECO:0000256" key="1">
    <source>
        <dbReference type="ARBA" id="ARBA00022473"/>
    </source>
</evidence>
<name>A0A183EM87_9BILA</name>
<protein>
    <submittedName>
        <fullName evidence="4">HintN domain-containing protein</fullName>
    </submittedName>
</protein>
<dbReference type="PANTHER" id="PTHR46706:SF12">
    <property type="entry name" value="PROTEIN QUA-1-RELATED"/>
    <property type="match status" value="1"/>
</dbReference>
<dbReference type="AlphaFoldDB" id="A0A183EM87"/>
<dbReference type="InterPro" id="IPR036844">
    <property type="entry name" value="Hint_dom_sf"/>
</dbReference>
<dbReference type="InterPro" id="IPR006141">
    <property type="entry name" value="Intein_N"/>
</dbReference>
<organism evidence="4">
    <name type="scientific">Gongylonema pulchrum</name>
    <dbReference type="NCBI Taxonomy" id="637853"/>
    <lineage>
        <taxon>Eukaryota</taxon>
        <taxon>Metazoa</taxon>
        <taxon>Ecdysozoa</taxon>
        <taxon>Nematoda</taxon>
        <taxon>Chromadorea</taxon>
        <taxon>Rhabditida</taxon>
        <taxon>Spirurina</taxon>
        <taxon>Spiruromorpha</taxon>
        <taxon>Spiruroidea</taxon>
        <taxon>Gongylonematidae</taxon>
        <taxon>Gongylonema</taxon>
    </lineage>
</organism>
<dbReference type="SMART" id="SM00306">
    <property type="entry name" value="HintN"/>
    <property type="match status" value="1"/>
</dbReference>
<reference evidence="4" key="1">
    <citation type="submission" date="2016-06" db="UniProtKB">
        <authorList>
            <consortium name="WormBaseParasite"/>
        </authorList>
    </citation>
    <scope>IDENTIFICATION</scope>
</reference>
<dbReference type="Pfam" id="PF01079">
    <property type="entry name" value="Hint"/>
    <property type="match status" value="1"/>
</dbReference>
<dbReference type="InterPro" id="IPR003587">
    <property type="entry name" value="Hint_dom_N"/>
</dbReference>
<accession>A0A183EM87</accession>
<evidence type="ECO:0000313" key="4">
    <source>
        <dbReference type="WBParaSite" id="GPUH_0002210501-mRNA-1"/>
    </source>
</evidence>
<dbReference type="CDD" id="cd00081">
    <property type="entry name" value="Hint"/>
    <property type="match status" value="1"/>
</dbReference>
<dbReference type="Gene3D" id="2.170.16.10">
    <property type="entry name" value="Hedgehog/Intein (Hint) domain"/>
    <property type="match status" value="1"/>
</dbReference>
<dbReference type="GO" id="GO:0016539">
    <property type="term" value="P:intein-mediated protein splicing"/>
    <property type="evidence" value="ECO:0007669"/>
    <property type="project" value="InterPro"/>
</dbReference>
<feature type="region of interest" description="Disordered" evidence="2">
    <location>
        <begin position="26"/>
        <end position="58"/>
    </location>
</feature>
<feature type="domain" description="Hint" evidence="3">
    <location>
        <begin position="75"/>
        <end position="187"/>
    </location>
</feature>
<evidence type="ECO:0000256" key="2">
    <source>
        <dbReference type="SAM" id="MobiDB-lite"/>
    </source>
</evidence>
<dbReference type="GO" id="GO:0016540">
    <property type="term" value="P:protein autoprocessing"/>
    <property type="evidence" value="ECO:0007669"/>
    <property type="project" value="InterPro"/>
</dbReference>
<dbReference type="InterPro" id="IPR001767">
    <property type="entry name" value="Hedgehog_Hint"/>
</dbReference>
<dbReference type="SUPFAM" id="SSF51294">
    <property type="entry name" value="Hedgehog/intein (Hint) domain"/>
    <property type="match status" value="1"/>
</dbReference>
<dbReference type="InterPro" id="IPR052140">
    <property type="entry name" value="Dev_Signal_Hedgehog-like"/>
</dbReference>
<evidence type="ECO:0000259" key="3">
    <source>
        <dbReference type="SMART" id="SM00306"/>
    </source>
</evidence>
<proteinExistence type="predicted"/>
<keyword evidence="1" id="KW-0217">Developmental protein</keyword>
<sequence>LFLFQVPIEEAEPIPLQQVTVAPQQVQPVPPPQQSFVDSAPNALDAPSDTPSTALGTGSVGSAEPVFPAYGRGGSNCFSGDTTVRTYDGREIQLQHLNSSEWVMTKYKNEITFAQITSWLHRLPDKEVNFYRIILKDGSQLKLTAKHYIYKTTCDNLLEQKVDFETIEDEAEWATNVNIGDCLYRVRNVEVNFAEQLLK</sequence>
<dbReference type="WBParaSite" id="GPUH_0002210501-mRNA-1">
    <property type="protein sequence ID" value="GPUH_0002210501-mRNA-1"/>
    <property type="gene ID" value="GPUH_0002210501"/>
</dbReference>
<dbReference type="PROSITE" id="PS50817">
    <property type="entry name" value="INTEIN_N_TER"/>
    <property type="match status" value="1"/>
</dbReference>
<dbReference type="PANTHER" id="PTHR46706">
    <property type="entry name" value="PROTEIN QUA-1-RELATED"/>
    <property type="match status" value="1"/>
</dbReference>